<organism evidence="1 2">
    <name type="scientific">Luteolibacter ambystomatis</name>
    <dbReference type="NCBI Taxonomy" id="2824561"/>
    <lineage>
        <taxon>Bacteria</taxon>
        <taxon>Pseudomonadati</taxon>
        <taxon>Verrucomicrobiota</taxon>
        <taxon>Verrucomicrobiia</taxon>
        <taxon>Verrucomicrobiales</taxon>
        <taxon>Verrucomicrobiaceae</taxon>
        <taxon>Luteolibacter</taxon>
    </lineage>
</organism>
<dbReference type="RefSeq" id="WP_211630019.1">
    <property type="nucleotide sequence ID" value="NZ_CP073100.1"/>
</dbReference>
<dbReference type="PROSITE" id="PS51257">
    <property type="entry name" value="PROKAR_LIPOPROTEIN"/>
    <property type="match status" value="1"/>
</dbReference>
<gene>
    <name evidence="1" type="ORF">KBB96_13755</name>
</gene>
<accession>A0A975G7X0</accession>
<sequence length="97" mass="11000">MKSFLLKVIATALVGFTAVSCTTSYDAYGNPRESVDPLAAAAVAGVAGYAIGHNNRPKYYYGGPYYRPYYRNYWGRGYARPINPYRANAFRHRGYWR</sequence>
<proteinExistence type="predicted"/>
<keyword evidence="2" id="KW-1185">Reference proteome</keyword>
<name>A0A975G7X0_9BACT</name>
<dbReference type="Proteomes" id="UP000676169">
    <property type="component" value="Chromosome"/>
</dbReference>
<evidence type="ECO:0008006" key="3">
    <source>
        <dbReference type="Google" id="ProtNLM"/>
    </source>
</evidence>
<protein>
    <recommendedName>
        <fullName evidence="3">Lipoprotein</fullName>
    </recommendedName>
</protein>
<dbReference type="AlphaFoldDB" id="A0A975G7X0"/>
<evidence type="ECO:0000313" key="2">
    <source>
        <dbReference type="Proteomes" id="UP000676169"/>
    </source>
</evidence>
<evidence type="ECO:0000313" key="1">
    <source>
        <dbReference type="EMBL" id="QUE49930.1"/>
    </source>
</evidence>
<dbReference type="EMBL" id="CP073100">
    <property type="protein sequence ID" value="QUE49930.1"/>
    <property type="molecule type" value="Genomic_DNA"/>
</dbReference>
<dbReference type="KEGG" id="lamb:KBB96_13755"/>
<reference evidence="1" key="1">
    <citation type="submission" date="2021-04" db="EMBL/GenBank/DDBJ databases">
        <title>Luteolibacter sp. 32A isolated from the skin of an Anderson's salamander (Ambystoma andersonii).</title>
        <authorList>
            <person name="Spergser J."/>
            <person name="Busse H.-J."/>
        </authorList>
    </citation>
    <scope>NUCLEOTIDE SEQUENCE</scope>
    <source>
        <strain evidence="1">32A</strain>
    </source>
</reference>